<dbReference type="EMBL" id="FWXO01000008">
    <property type="protein sequence ID" value="SMC87904.1"/>
    <property type="molecule type" value="Genomic_DNA"/>
</dbReference>
<reference evidence="1 2" key="1">
    <citation type="submission" date="2017-04" db="EMBL/GenBank/DDBJ databases">
        <authorList>
            <person name="Afonso C.L."/>
            <person name="Miller P.J."/>
            <person name="Scott M.A."/>
            <person name="Spackman E."/>
            <person name="Goraichik I."/>
            <person name="Dimitrov K.M."/>
            <person name="Suarez D.L."/>
            <person name="Swayne D.E."/>
        </authorList>
    </citation>
    <scope>NUCLEOTIDE SEQUENCE [LARGE SCALE GENOMIC DNA]</scope>
    <source>
        <strain evidence="1 2">DSM 21164</strain>
    </source>
</reference>
<name>A0A1W2CSK7_9FLAO</name>
<organism evidence="1 2">
    <name type="scientific">Cellulophaga tyrosinoxydans</name>
    <dbReference type="NCBI Taxonomy" id="504486"/>
    <lineage>
        <taxon>Bacteria</taxon>
        <taxon>Pseudomonadati</taxon>
        <taxon>Bacteroidota</taxon>
        <taxon>Flavobacteriia</taxon>
        <taxon>Flavobacteriales</taxon>
        <taxon>Flavobacteriaceae</taxon>
        <taxon>Cellulophaga</taxon>
    </lineage>
</organism>
<proteinExistence type="predicted"/>
<evidence type="ECO:0000313" key="2">
    <source>
        <dbReference type="Proteomes" id="UP000192360"/>
    </source>
</evidence>
<evidence type="ECO:0000313" key="1">
    <source>
        <dbReference type="EMBL" id="SMC87904.1"/>
    </source>
</evidence>
<dbReference type="Proteomes" id="UP000192360">
    <property type="component" value="Unassembled WGS sequence"/>
</dbReference>
<dbReference type="RefSeq" id="WP_084063136.1">
    <property type="nucleotide sequence ID" value="NZ_FWXO01000008.1"/>
</dbReference>
<keyword evidence="2" id="KW-1185">Reference proteome</keyword>
<protein>
    <submittedName>
        <fullName evidence="1">Uncharacterized protein</fullName>
    </submittedName>
</protein>
<gene>
    <name evidence="1" type="ORF">SAMN05660703_3169</name>
</gene>
<accession>A0A1W2CSK7</accession>
<sequence length="172" mass="20596">MKFNFWKKKVKLNNSEENQLVKITSFLESIDNRMVDDIKEILNGDYGLNKKNSNTNIEYFDFELKEDGFGINFYPMDKDNTQLGYKKILPEYPNGFLRDMDLDIDTDNYDFDNDSEMERMDEFYLQLQIKVIDWFNRCWKKAGGLSAKESYLIKVHDSDKSFDLKKQKWINN</sequence>
<dbReference type="AlphaFoldDB" id="A0A1W2CSK7"/>
<dbReference type="OrthoDB" id="6294070at2"/>
<dbReference type="STRING" id="504486.SAMN05660703_3169"/>